<dbReference type="AlphaFoldDB" id="A0A0C5JAS5"/>
<evidence type="ECO:0008006" key="4">
    <source>
        <dbReference type="Google" id="ProtNLM"/>
    </source>
</evidence>
<feature type="compositionally biased region" description="Polar residues" evidence="1">
    <location>
        <begin position="284"/>
        <end position="293"/>
    </location>
</feature>
<sequence>MLANLIFNNRDSAPYEKRLQLAIRTLLFSICTVGIAIAQQVDSTPVDDVSAVMPSAVPAWRIVPSIATDVTYTDNVGLVNTSKKSDLVTRLSPGIVIEGRGGHVTGSLDYRWQEYAYARDSNRNNQQRSLNATGKLELVDQWLYIDGRGSISQQPISVFGTQGVSNDLVNTNRTETSTYQWSPYIQGRLGGVADYTLRYTGARSKAGAGELAAGSGTTSRAWSGRLAGDTSLASLGWSVDLQQQRMERSTARNTQSKRAVGTLEYRIDPQVRLHASLGRESDDYSNTQSQSRTVRGFGGDWAPTERTTVSLSKEKRSFGDSYNADFSHRTALTAWKLSQSRSVNVPADQLINTSLNSAFELLNLQLTSTIPDPVARTQQANLLLQQAGIPADAQAFGTLVTSRVYISRRREASFILTGATNIFTLSADSSDNQALGSGGVIADDFSLSPNIQQSGFTTSWAHKLSPDTAITLNGRRSRNKGSTAGLDTRLTALSLLLTTKLGPKTSATVGLRRTRSNTDSATASSYDEQALTGSLFVTF</sequence>
<dbReference type="STRING" id="1565605.PG1C_11140"/>
<dbReference type="HOGENOM" id="CLU_037738_0_0_4"/>
<feature type="region of interest" description="Disordered" evidence="1">
    <location>
        <begin position="280"/>
        <end position="300"/>
    </location>
</feature>
<dbReference type="Proteomes" id="UP000061603">
    <property type="component" value="Chromosome"/>
</dbReference>
<protein>
    <recommendedName>
        <fullName evidence="4">TIGR03016 family PEP-CTERM system-associated outer membrane protein</fullName>
    </recommendedName>
</protein>
<dbReference type="InterPro" id="IPR017467">
    <property type="entry name" value="CHP03016_PEP-CTERM"/>
</dbReference>
<evidence type="ECO:0000313" key="3">
    <source>
        <dbReference type="Proteomes" id="UP000061603"/>
    </source>
</evidence>
<proteinExistence type="predicted"/>
<organism evidence="2 3">
    <name type="scientific">Rugosibacter aromaticivorans</name>
    <dbReference type="NCBI Taxonomy" id="1565605"/>
    <lineage>
        <taxon>Bacteria</taxon>
        <taxon>Pseudomonadati</taxon>
        <taxon>Pseudomonadota</taxon>
        <taxon>Betaproteobacteria</taxon>
        <taxon>Nitrosomonadales</taxon>
        <taxon>Sterolibacteriaceae</taxon>
        <taxon>Rugosibacter</taxon>
    </lineage>
</organism>
<dbReference type="EMBL" id="CP010554">
    <property type="protein sequence ID" value="AJP48834.1"/>
    <property type="molecule type" value="Genomic_DNA"/>
</dbReference>
<gene>
    <name evidence="2" type="ORF">PG1C_11140</name>
</gene>
<evidence type="ECO:0000256" key="1">
    <source>
        <dbReference type="SAM" id="MobiDB-lite"/>
    </source>
</evidence>
<reference evidence="2 3" key="1">
    <citation type="journal article" date="2015" name="Genome Announc.">
        <title>Complete Genome Sequence of a Novel Bacterium within the Family Rhodocyclaceae That Degrades Polycyclic Aromatic Hydrocarbons.</title>
        <authorList>
            <person name="Singleton D.R."/>
            <person name="Dickey A.N."/>
            <person name="Scholl E.H."/>
            <person name="Wright F.A."/>
            <person name="Aitken M.D."/>
        </authorList>
    </citation>
    <scope>NUCLEOTIDE SEQUENCE [LARGE SCALE GENOMIC DNA]</scope>
    <source>
        <strain evidence="3">PG1-Ca6</strain>
    </source>
</reference>
<dbReference type="NCBIfam" id="TIGR03016">
    <property type="entry name" value="pepcterm_hypo_1"/>
    <property type="match status" value="1"/>
</dbReference>
<name>A0A0C5JAS5_9PROT</name>
<accession>A0A0C5JAS5</accession>
<evidence type="ECO:0000313" key="2">
    <source>
        <dbReference type="EMBL" id="AJP48834.1"/>
    </source>
</evidence>
<keyword evidence="3" id="KW-1185">Reference proteome</keyword>
<dbReference type="KEGG" id="rbu:PG1C_11140"/>